<name>A0ABP0R8T4_9DINO</name>
<gene>
    <name evidence="2" type="ORF">CCMP2556_LOCUS46075</name>
</gene>
<feature type="non-terminal residue" evidence="2">
    <location>
        <position position="488"/>
    </location>
</feature>
<evidence type="ECO:0000256" key="1">
    <source>
        <dbReference type="SAM" id="MobiDB-lite"/>
    </source>
</evidence>
<evidence type="ECO:0000313" key="2">
    <source>
        <dbReference type="EMBL" id="CAK9096978.1"/>
    </source>
</evidence>
<reference evidence="2 3" key="1">
    <citation type="submission" date="2024-02" db="EMBL/GenBank/DDBJ databases">
        <authorList>
            <person name="Chen Y."/>
            <person name="Shah S."/>
            <person name="Dougan E. K."/>
            <person name="Thang M."/>
            <person name="Chan C."/>
        </authorList>
    </citation>
    <scope>NUCLEOTIDE SEQUENCE [LARGE SCALE GENOMIC DNA]</scope>
</reference>
<dbReference type="Proteomes" id="UP001642484">
    <property type="component" value="Unassembled WGS sequence"/>
</dbReference>
<feature type="region of interest" description="Disordered" evidence="1">
    <location>
        <begin position="225"/>
        <end position="277"/>
    </location>
</feature>
<sequence length="488" mass="54045">MTLEERAELSLTGYLLLELWPLLSRKREIKYSRKKGSHFMAGQTRHYLQSTALCVSVIAATKEANWDPFVRSQNLSEIHVEQHFGRLRSSSASGDLTARSYWGYAAKNARAQLMRIKGQSLHPSSPSSEPALSEETFKKVAQSAWSSAMQLVAECGGCSKSSLDAYYRMSCEAGHAAFDLNDECNEPGELEAAEECVEAYEEHISGIVDENDLKVVLDRIHEMAVEESSKNEDENTDTPVLPDPADPELKLPDGENLRSLTTSGDAQVAPEKPAESWKGLPRSLREVLSAKPRPSASSIRIDLVKGFRACLLHESKDSADCFEPTEHVWLYTSQNVFAVLDTAASTDLNSGKIVLTHESSEALQRLNECQVGSSLKLHSKKKKKQGKQVRSKRVAAALKLSKEEKGSMKAVIQAIGKKNKKANGTSSMDVTVEDIRRSTLGRSNVKQVVSLIFDKELLAFQTDSYFDGDGYCRIPQAKDWTKKSLLKN</sequence>
<accession>A0ABP0R8T4</accession>
<feature type="compositionally biased region" description="Basic and acidic residues" evidence="1">
    <location>
        <begin position="247"/>
        <end position="256"/>
    </location>
</feature>
<organism evidence="2 3">
    <name type="scientific">Durusdinium trenchii</name>
    <dbReference type="NCBI Taxonomy" id="1381693"/>
    <lineage>
        <taxon>Eukaryota</taxon>
        <taxon>Sar</taxon>
        <taxon>Alveolata</taxon>
        <taxon>Dinophyceae</taxon>
        <taxon>Suessiales</taxon>
        <taxon>Symbiodiniaceae</taxon>
        <taxon>Durusdinium</taxon>
    </lineage>
</organism>
<protein>
    <submittedName>
        <fullName evidence="2">Uncharacterized protein</fullName>
    </submittedName>
</protein>
<keyword evidence="3" id="KW-1185">Reference proteome</keyword>
<proteinExistence type="predicted"/>
<comment type="caution">
    <text evidence="2">The sequence shown here is derived from an EMBL/GenBank/DDBJ whole genome shotgun (WGS) entry which is preliminary data.</text>
</comment>
<dbReference type="EMBL" id="CAXAMN010025685">
    <property type="protein sequence ID" value="CAK9096978.1"/>
    <property type="molecule type" value="Genomic_DNA"/>
</dbReference>
<evidence type="ECO:0000313" key="3">
    <source>
        <dbReference type="Proteomes" id="UP001642484"/>
    </source>
</evidence>